<sequence>MIYILLISISLSDILFSESQESIYEKINLANSYVEAGLEEDAIIIYKTIFSIQRDVLGEYNPELIKTLFSLSDLYLMKNNKDSSEIYLQRALDIQYYNFLVKQKDYIKTYNKLKNIYSIDQDSIKIDKIDSILVLLNRFDYDSLYSREDSL</sequence>
<gene>
    <name evidence="1" type="ORF">METZ01_LOCUS271402</name>
</gene>
<feature type="non-terminal residue" evidence="1">
    <location>
        <position position="151"/>
    </location>
</feature>
<dbReference type="Pfam" id="PF13424">
    <property type="entry name" value="TPR_12"/>
    <property type="match status" value="1"/>
</dbReference>
<accession>A0A382K2T6</accession>
<organism evidence="1">
    <name type="scientific">marine metagenome</name>
    <dbReference type="NCBI Taxonomy" id="408172"/>
    <lineage>
        <taxon>unclassified sequences</taxon>
        <taxon>metagenomes</taxon>
        <taxon>ecological metagenomes</taxon>
    </lineage>
</organism>
<evidence type="ECO:0000313" key="1">
    <source>
        <dbReference type="EMBL" id="SVC18548.1"/>
    </source>
</evidence>
<dbReference type="AlphaFoldDB" id="A0A382K2T6"/>
<proteinExistence type="predicted"/>
<reference evidence="1" key="1">
    <citation type="submission" date="2018-05" db="EMBL/GenBank/DDBJ databases">
        <authorList>
            <person name="Lanie J.A."/>
            <person name="Ng W.-L."/>
            <person name="Kazmierczak K.M."/>
            <person name="Andrzejewski T.M."/>
            <person name="Davidsen T.M."/>
            <person name="Wayne K.J."/>
            <person name="Tettelin H."/>
            <person name="Glass J.I."/>
            <person name="Rusch D."/>
            <person name="Podicherti R."/>
            <person name="Tsui H.-C.T."/>
            <person name="Winkler M.E."/>
        </authorList>
    </citation>
    <scope>NUCLEOTIDE SEQUENCE</scope>
</reference>
<protein>
    <submittedName>
        <fullName evidence="1">Uncharacterized protein</fullName>
    </submittedName>
</protein>
<dbReference type="Gene3D" id="1.25.40.10">
    <property type="entry name" value="Tetratricopeptide repeat domain"/>
    <property type="match status" value="1"/>
</dbReference>
<dbReference type="SUPFAM" id="SSF48452">
    <property type="entry name" value="TPR-like"/>
    <property type="match status" value="1"/>
</dbReference>
<dbReference type="EMBL" id="UINC01077945">
    <property type="protein sequence ID" value="SVC18548.1"/>
    <property type="molecule type" value="Genomic_DNA"/>
</dbReference>
<name>A0A382K2T6_9ZZZZ</name>
<dbReference type="InterPro" id="IPR011990">
    <property type="entry name" value="TPR-like_helical_dom_sf"/>
</dbReference>